<proteinExistence type="predicted"/>
<evidence type="ECO:0000313" key="2">
    <source>
        <dbReference type="Proteomes" id="UP000291117"/>
    </source>
</evidence>
<organism evidence="1 2">
    <name type="scientific">Pedobacter hiemivivus</name>
    <dbReference type="NCBI Taxonomy" id="2530454"/>
    <lineage>
        <taxon>Bacteria</taxon>
        <taxon>Pseudomonadati</taxon>
        <taxon>Bacteroidota</taxon>
        <taxon>Sphingobacteriia</taxon>
        <taxon>Sphingobacteriales</taxon>
        <taxon>Sphingobacteriaceae</taxon>
        <taxon>Pedobacter</taxon>
    </lineage>
</organism>
<evidence type="ECO:0000313" key="1">
    <source>
        <dbReference type="EMBL" id="TCC95021.1"/>
    </source>
</evidence>
<gene>
    <name evidence="1" type="ORF">EZ444_16065</name>
</gene>
<accession>A0A4R0N512</accession>
<sequence>MQRQKEKRIPVGNTITVDLELPEDFITACRFCNICYQQAIETYLNHITFYNFFFQEGEEPNAQATKLFKRNNKDQFTADNIKVAKHSTLHKTPIKEILNIGLQSKGSSSVQYRTIIKKWHKSIPKD</sequence>
<reference evidence="1 2" key="1">
    <citation type="submission" date="2019-02" db="EMBL/GenBank/DDBJ databases">
        <title>Pedobacter sp. RP-3-8 sp. nov., isolated from Arctic soil.</title>
        <authorList>
            <person name="Dahal R.H."/>
        </authorList>
    </citation>
    <scope>NUCLEOTIDE SEQUENCE [LARGE SCALE GENOMIC DNA]</scope>
    <source>
        <strain evidence="1 2">RP-3-8</strain>
    </source>
</reference>
<comment type="caution">
    <text evidence="1">The sequence shown here is derived from an EMBL/GenBank/DDBJ whole genome shotgun (WGS) entry which is preliminary data.</text>
</comment>
<protein>
    <submittedName>
        <fullName evidence="1">Uncharacterized protein</fullName>
    </submittedName>
</protein>
<name>A0A4R0N512_9SPHI</name>
<keyword evidence="2" id="KW-1185">Reference proteome</keyword>
<dbReference type="Proteomes" id="UP000291117">
    <property type="component" value="Unassembled WGS sequence"/>
</dbReference>
<dbReference type="OrthoDB" id="771113at2"/>
<dbReference type="EMBL" id="SJSM01000010">
    <property type="protein sequence ID" value="TCC95021.1"/>
    <property type="molecule type" value="Genomic_DNA"/>
</dbReference>
<dbReference type="AlphaFoldDB" id="A0A4R0N512"/>
<dbReference type="RefSeq" id="WP_131610169.1">
    <property type="nucleotide sequence ID" value="NZ_SJSM01000010.1"/>
</dbReference>